<dbReference type="Proteomes" id="UP001152888">
    <property type="component" value="Unassembled WGS sequence"/>
</dbReference>
<dbReference type="EMBL" id="CAKOFQ010007610">
    <property type="protein sequence ID" value="CAH2004917.1"/>
    <property type="molecule type" value="Genomic_DNA"/>
</dbReference>
<sequence>MILHTKLHIYFGRIKRRMIFLRTDSCIQALESMLEGANLTEISESAFCDCNL</sequence>
<protein>
    <submittedName>
        <fullName evidence="1">Uncharacterized protein</fullName>
    </submittedName>
</protein>
<evidence type="ECO:0000313" key="2">
    <source>
        <dbReference type="Proteomes" id="UP001152888"/>
    </source>
</evidence>
<reference evidence="1" key="1">
    <citation type="submission" date="2022-03" db="EMBL/GenBank/DDBJ databases">
        <authorList>
            <person name="Sayadi A."/>
        </authorList>
    </citation>
    <scope>NUCLEOTIDE SEQUENCE</scope>
</reference>
<proteinExistence type="predicted"/>
<organism evidence="1 2">
    <name type="scientific">Acanthoscelides obtectus</name>
    <name type="common">Bean weevil</name>
    <name type="synonym">Bruchus obtectus</name>
    <dbReference type="NCBI Taxonomy" id="200917"/>
    <lineage>
        <taxon>Eukaryota</taxon>
        <taxon>Metazoa</taxon>
        <taxon>Ecdysozoa</taxon>
        <taxon>Arthropoda</taxon>
        <taxon>Hexapoda</taxon>
        <taxon>Insecta</taxon>
        <taxon>Pterygota</taxon>
        <taxon>Neoptera</taxon>
        <taxon>Endopterygota</taxon>
        <taxon>Coleoptera</taxon>
        <taxon>Polyphaga</taxon>
        <taxon>Cucujiformia</taxon>
        <taxon>Chrysomeloidea</taxon>
        <taxon>Chrysomelidae</taxon>
        <taxon>Bruchinae</taxon>
        <taxon>Bruchini</taxon>
        <taxon>Acanthoscelides</taxon>
    </lineage>
</organism>
<accession>A0A9P0M4M9</accession>
<comment type="caution">
    <text evidence="1">The sequence shown here is derived from an EMBL/GenBank/DDBJ whole genome shotgun (WGS) entry which is preliminary data.</text>
</comment>
<evidence type="ECO:0000313" key="1">
    <source>
        <dbReference type="EMBL" id="CAH2004917.1"/>
    </source>
</evidence>
<dbReference type="AlphaFoldDB" id="A0A9P0M4M9"/>
<gene>
    <name evidence="1" type="ORF">ACAOBT_LOCUS28223</name>
</gene>
<name>A0A9P0M4M9_ACAOB</name>
<keyword evidence="2" id="KW-1185">Reference proteome</keyword>